<reference evidence="4 5" key="1">
    <citation type="submission" date="2019-12" db="EMBL/GenBank/DDBJ databases">
        <title>Deinococcus sp. HMF7620 Genome sequencing and assembly.</title>
        <authorList>
            <person name="Kang H."/>
            <person name="Kim H."/>
            <person name="Joh K."/>
        </authorList>
    </citation>
    <scope>NUCLEOTIDE SEQUENCE [LARGE SCALE GENOMIC DNA]</scope>
    <source>
        <strain evidence="4 5">HMF7620</strain>
    </source>
</reference>
<dbReference type="InterPro" id="IPR050832">
    <property type="entry name" value="Bact_Acetyltransf"/>
</dbReference>
<keyword evidence="1 4" id="KW-0808">Transferase</keyword>
<proteinExistence type="predicted"/>
<dbReference type="Pfam" id="PF00583">
    <property type="entry name" value="Acetyltransf_1"/>
    <property type="match status" value="1"/>
</dbReference>
<dbReference type="InterPro" id="IPR000182">
    <property type="entry name" value="GNAT_dom"/>
</dbReference>
<evidence type="ECO:0000256" key="2">
    <source>
        <dbReference type="ARBA" id="ARBA00023315"/>
    </source>
</evidence>
<dbReference type="AlphaFoldDB" id="A0A7C9M9Z0"/>
<evidence type="ECO:0000313" key="4">
    <source>
        <dbReference type="EMBL" id="MVN87999.1"/>
    </source>
</evidence>
<evidence type="ECO:0000256" key="1">
    <source>
        <dbReference type="ARBA" id="ARBA00022679"/>
    </source>
</evidence>
<dbReference type="Gene3D" id="3.40.630.30">
    <property type="match status" value="1"/>
</dbReference>
<sequence>MTLTRRLTVADAPAYRDVRLAALHADPAAFLTTAAEFAAQPLSQLEARLAPDAPGLTLGAFLSGDLVGLLTLVRESAPALAHRINIYGVSVAPAARGQGAGERLVRAGIETTRTWPGVTSLHLAVMETQTAARRLYERCGFRVWGRQPDAVRRNGQIFAEDWMVLELGRTTPHHEQASG</sequence>
<organism evidence="4 5">
    <name type="scientific">Deinococcus arboris</name>
    <dbReference type="NCBI Taxonomy" id="2682977"/>
    <lineage>
        <taxon>Bacteria</taxon>
        <taxon>Thermotogati</taxon>
        <taxon>Deinococcota</taxon>
        <taxon>Deinococci</taxon>
        <taxon>Deinococcales</taxon>
        <taxon>Deinococcaceae</taxon>
        <taxon>Deinococcus</taxon>
    </lineage>
</organism>
<dbReference type="SUPFAM" id="SSF55729">
    <property type="entry name" value="Acyl-CoA N-acyltransferases (Nat)"/>
    <property type="match status" value="1"/>
</dbReference>
<keyword evidence="2" id="KW-0012">Acyltransferase</keyword>
<dbReference type="GO" id="GO:0016747">
    <property type="term" value="F:acyltransferase activity, transferring groups other than amino-acyl groups"/>
    <property type="evidence" value="ECO:0007669"/>
    <property type="project" value="InterPro"/>
</dbReference>
<evidence type="ECO:0000259" key="3">
    <source>
        <dbReference type="PROSITE" id="PS51186"/>
    </source>
</evidence>
<dbReference type="PANTHER" id="PTHR43877">
    <property type="entry name" value="AMINOALKYLPHOSPHONATE N-ACETYLTRANSFERASE-RELATED-RELATED"/>
    <property type="match status" value="1"/>
</dbReference>
<dbReference type="EMBL" id="WQLB01000021">
    <property type="protein sequence ID" value="MVN87999.1"/>
    <property type="molecule type" value="Genomic_DNA"/>
</dbReference>
<accession>A0A7C9M9Z0</accession>
<comment type="caution">
    <text evidence="4">The sequence shown here is derived from an EMBL/GenBank/DDBJ whole genome shotgun (WGS) entry which is preliminary data.</text>
</comment>
<gene>
    <name evidence="4" type="ORF">GO986_14675</name>
</gene>
<dbReference type="PROSITE" id="PS51186">
    <property type="entry name" value="GNAT"/>
    <property type="match status" value="1"/>
</dbReference>
<protein>
    <submittedName>
        <fullName evidence="4">GNAT family N-acetyltransferase</fullName>
    </submittedName>
</protein>
<name>A0A7C9M9Z0_9DEIO</name>
<dbReference type="RefSeq" id="WP_157460057.1">
    <property type="nucleotide sequence ID" value="NZ_WQLB01000021.1"/>
</dbReference>
<dbReference type="CDD" id="cd04301">
    <property type="entry name" value="NAT_SF"/>
    <property type="match status" value="1"/>
</dbReference>
<evidence type="ECO:0000313" key="5">
    <source>
        <dbReference type="Proteomes" id="UP000483286"/>
    </source>
</evidence>
<dbReference type="Proteomes" id="UP000483286">
    <property type="component" value="Unassembled WGS sequence"/>
</dbReference>
<keyword evidence="5" id="KW-1185">Reference proteome</keyword>
<feature type="domain" description="N-acetyltransferase" evidence="3">
    <location>
        <begin position="2"/>
        <end position="168"/>
    </location>
</feature>
<dbReference type="InterPro" id="IPR016181">
    <property type="entry name" value="Acyl_CoA_acyltransferase"/>
</dbReference>